<feature type="domain" description="CMP/dCMP-type deaminase" evidence="5">
    <location>
        <begin position="27"/>
        <end position="164"/>
    </location>
</feature>
<evidence type="ECO:0000313" key="6">
    <source>
        <dbReference type="EMBL" id="GGF47531.1"/>
    </source>
</evidence>
<dbReference type="PANTHER" id="PTHR11644:SF2">
    <property type="entry name" value="CYTIDINE DEAMINASE"/>
    <property type="match status" value="1"/>
</dbReference>
<dbReference type="PROSITE" id="PS00903">
    <property type="entry name" value="CYT_DCMP_DEAMINASES_1"/>
    <property type="match status" value="1"/>
</dbReference>
<name>A0ABQ1VA42_9BACT</name>
<keyword evidence="3" id="KW-0378">Hydrolase</keyword>
<protein>
    <submittedName>
        <fullName evidence="6">Cytidine deaminase</fullName>
    </submittedName>
</protein>
<dbReference type="Proteomes" id="UP000647339">
    <property type="component" value="Unassembled WGS sequence"/>
</dbReference>
<gene>
    <name evidence="6" type="primary">cdd</name>
    <name evidence="6" type="ORF">GCM10011339_40080</name>
</gene>
<dbReference type="Gene3D" id="3.40.140.10">
    <property type="entry name" value="Cytidine Deaminase, domain 2"/>
    <property type="match status" value="1"/>
</dbReference>
<dbReference type="InterPro" id="IPR016193">
    <property type="entry name" value="Cytidine_deaminase-like"/>
</dbReference>
<evidence type="ECO:0000256" key="1">
    <source>
        <dbReference type="ARBA" id="ARBA00006576"/>
    </source>
</evidence>
<dbReference type="PANTHER" id="PTHR11644">
    <property type="entry name" value="CYTIDINE DEAMINASE"/>
    <property type="match status" value="1"/>
</dbReference>
<dbReference type="PROSITE" id="PS51747">
    <property type="entry name" value="CYT_DCMP_DEAMINASES_2"/>
    <property type="match status" value="1"/>
</dbReference>
<dbReference type="EMBL" id="BMIU01000027">
    <property type="protein sequence ID" value="GGF47531.1"/>
    <property type="molecule type" value="Genomic_DNA"/>
</dbReference>
<comment type="caution">
    <text evidence="6">The sequence shown here is derived from an EMBL/GenBank/DDBJ whole genome shotgun (WGS) entry which is preliminary data.</text>
</comment>
<dbReference type="SUPFAM" id="SSF53927">
    <property type="entry name" value="Cytidine deaminase-like"/>
    <property type="match status" value="1"/>
</dbReference>
<evidence type="ECO:0000256" key="3">
    <source>
        <dbReference type="ARBA" id="ARBA00022801"/>
    </source>
</evidence>
<dbReference type="InterPro" id="IPR050202">
    <property type="entry name" value="Cyt/Deoxycyt_deaminase"/>
</dbReference>
<evidence type="ECO:0000256" key="2">
    <source>
        <dbReference type="ARBA" id="ARBA00022723"/>
    </source>
</evidence>
<dbReference type="InterPro" id="IPR016192">
    <property type="entry name" value="APOBEC/CMP_deaminase_Zn-bd"/>
</dbReference>
<comment type="similarity">
    <text evidence="1">Belongs to the cytidine and deoxycytidylate deaminase family.</text>
</comment>
<accession>A0ABQ1VA42</accession>
<proteinExistence type="inferred from homology"/>
<sequence>MLMIHVMGKKIEEKVVLHLLEKSELTEKEGELLEKAKGAVKNAYAPYSNFNVGAALLLENGQILVANNQENASFPVGVCAERTLLSYANANFPNITPLKIMIVAKRSQESNYATVTPCGLCRQTISEYELKFGCAIEILMLTPEGNVLKAENISQLLPFKFNDLNS</sequence>
<reference evidence="7" key="1">
    <citation type="journal article" date="2019" name="Int. J. Syst. Evol. Microbiol.">
        <title>The Global Catalogue of Microorganisms (GCM) 10K type strain sequencing project: providing services to taxonomists for standard genome sequencing and annotation.</title>
        <authorList>
            <consortium name="The Broad Institute Genomics Platform"/>
            <consortium name="The Broad Institute Genome Sequencing Center for Infectious Disease"/>
            <person name="Wu L."/>
            <person name="Ma J."/>
        </authorList>
    </citation>
    <scope>NUCLEOTIDE SEQUENCE [LARGE SCALE GENOMIC DNA]</scope>
    <source>
        <strain evidence="7">CGMCC 1.15407</strain>
    </source>
</reference>
<keyword evidence="7" id="KW-1185">Reference proteome</keyword>
<organism evidence="6 7">
    <name type="scientific">Echinicola rosea</name>
    <dbReference type="NCBI Taxonomy" id="1807691"/>
    <lineage>
        <taxon>Bacteria</taxon>
        <taxon>Pseudomonadati</taxon>
        <taxon>Bacteroidota</taxon>
        <taxon>Cytophagia</taxon>
        <taxon>Cytophagales</taxon>
        <taxon>Cyclobacteriaceae</taxon>
        <taxon>Echinicola</taxon>
    </lineage>
</organism>
<dbReference type="Pfam" id="PF00383">
    <property type="entry name" value="dCMP_cyt_deam_1"/>
    <property type="match status" value="1"/>
</dbReference>
<evidence type="ECO:0000259" key="5">
    <source>
        <dbReference type="PROSITE" id="PS51747"/>
    </source>
</evidence>
<keyword evidence="4" id="KW-0862">Zinc</keyword>
<evidence type="ECO:0000256" key="4">
    <source>
        <dbReference type="ARBA" id="ARBA00022833"/>
    </source>
</evidence>
<dbReference type="NCBIfam" id="NF004064">
    <property type="entry name" value="PRK05578.1"/>
    <property type="match status" value="1"/>
</dbReference>
<dbReference type="CDD" id="cd01283">
    <property type="entry name" value="cytidine_deaminase"/>
    <property type="match status" value="1"/>
</dbReference>
<dbReference type="InterPro" id="IPR002125">
    <property type="entry name" value="CMP_dCMP_dom"/>
</dbReference>
<evidence type="ECO:0000313" key="7">
    <source>
        <dbReference type="Proteomes" id="UP000647339"/>
    </source>
</evidence>
<keyword evidence="2" id="KW-0479">Metal-binding</keyword>